<proteinExistence type="predicted"/>
<organism evidence="1">
    <name type="scientific">marine sediment metagenome</name>
    <dbReference type="NCBI Taxonomy" id="412755"/>
    <lineage>
        <taxon>unclassified sequences</taxon>
        <taxon>metagenomes</taxon>
        <taxon>ecological metagenomes</taxon>
    </lineage>
</organism>
<reference evidence="1" key="1">
    <citation type="journal article" date="2015" name="Nature">
        <title>Complex archaea that bridge the gap between prokaryotes and eukaryotes.</title>
        <authorList>
            <person name="Spang A."/>
            <person name="Saw J.H."/>
            <person name="Jorgensen S.L."/>
            <person name="Zaremba-Niedzwiedzka K."/>
            <person name="Martijn J."/>
            <person name="Lind A.E."/>
            <person name="van Eijk R."/>
            <person name="Schleper C."/>
            <person name="Guy L."/>
            <person name="Ettema T.J."/>
        </authorList>
    </citation>
    <scope>NUCLEOTIDE SEQUENCE</scope>
</reference>
<name>A0A0F9C4A1_9ZZZZ</name>
<protein>
    <submittedName>
        <fullName evidence="1">Uncharacterized protein</fullName>
    </submittedName>
</protein>
<sequence length="173" mass="19696">MNGIIPVLSVQAEGLAEMWEKSLLELWKNGCRIRTEYDQKDKNGNYINPPSVDATLMMTATNPSSEPAIHRAFPGGLEDLEEYRQEVVDGIKDHWVGDPNNPDDKRWEYTYHGRLTKYEGPQIGVEVSIDTSDGSQKQVMWAPEIINQLDAIVEKLAKSPISRRVQSVTWQPW</sequence>
<evidence type="ECO:0000313" key="1">
    <source>
        <dbReference type="EMBL" id="KKK91481.1"/>
    </source>
</evidence>
<dbReference type="EMBL" id="LAZR01048632">
    <property type="protein sequence ID" value="KKK91481.1"/>
    <property type="molecule type" value="Genomic_DNA"/>
</dbReference>
<gene>
    <name evidence="1" type="ORF">LCGC14_2712520</name>
</gene>
<comment type="caution">
    <text evidence="1">The sequence shown here is derived from an EMBL/GenBank/DDBJ whole genome shotgun (WGS) entry which is preliminary data.</text>
</comment>
<dbReference type="AlphaFoldDB" id="A0A0F9C4A1"/>
<feature type="non-terminal residue" evidence="1">
    <location>
        <position position="173"/>
    </location>
</feature>
<accession>A0A0F9C4A1</accession>